<reference evidence="1 2" key="1">
    <citation type="journal article" date="2019" name="Nat. Microbiol.">
        <title>Wide diversity of methane and short-chain alkane metabolisms in uncultured archaea.</title>
        <authorList>
            <person name="Borrel G."/>
            <person name="Adam P.S."/>
            <person name="McKay L.J."/>
            <person name="Chen L.X."/>
            <person name="Sierra-Garcia I.N."/>
            <person name="Sieber C.M."/>
            <person name="Letourneur Q."/>
            <person name="Ghozlane A."/>
            <person name="Andersen G.L."/>
            <person name="Li W.J."/>
            <person name="Hallam S.J."/>
            <person name="Muyzer G."/>
            <person name="de Oliveira V.M."/>
            <person name="Inskeep W.P."/>
            <person name="Banfield J.F."/>
            <person name="Gribaldo S."/>
        </authorList>
    </citation>
    <scope>NUCLEOTIDE SEQUENCE [LARGE SCALE GENOMIC DNA]</scope>
    <source>
        <strain evidence="1">NM1a</strain>
    </source>
</reference>
<protein>
    <recommendedName>
        <fullName evidence="3">Poly(3-hydroxyalkanoate) polymerase subunit PhaE</fullName>
    </recommendedName>
</protein>
<proteinExistence type="predicted"/>
<organism evidence="1 2">
    <name type="scientific">Methanoliparum thermophilum</name>
    <dbReference type="NCBI Taxonomy" id="2491083"/>
    <lineage>
        <taxon>Archaea</taxon>
        <taxon>Methanobacteriati</taxon>
        <taxon>Methanobacteriota</taxon>
        <taxon>Candidatus Methanoliparia</taxon>
        <taxon>Candidatus Methanoliparales</taxon>
        <taxon>Candidatus Methanoliparaceae</taxon>
        <taxon>Candidatus Methanoliparum</taxon>
    </lineage>
</organism>
<dbReference type="AlphaFoldDB" id="A0A520KSS6"/>
<evidence type="ECO:0000313" key="2">
    <source>
        <dbReference type="Proteomes" id="UP000317158"/>
    </source>
</evidence>
<comment type="caution">
    <text evidence="1">The sequence shown here is derived from an EMBL/GenBank/DDBJ whole genome shotgun (WGS) entry which is preliminary data.</text>
</comment>
<gene>
    <name evidence="1" type="ORF">EF806_01750</name>
</gene>
<sequence>MVDDEEIQDRYKMLFDAYLHLQAETYEMIIRNVSIHNTLREVYESIVENPDIATEEIYDMLDKNFRDIYKNIFAMFFRPFEVATYPLTFFVKEQLGTLTPETLLNSYSGMFNAVGRSQIDIMKGFSDILKGYSNVVLKYETEDEAFSTRIKEFLPFNILRNMIDEGFENFFDVLSNFFGYLGESQFLIPKTFITNINNVFSTYSKIFGLWRRYELMFDHVWNRALKKFSEGIVENKDVDFEKFFNTFRSIYSEEYDDLLRSKEFIEVQNRLRDTLIDTIRYSEEAIYALLEMFPVLPFAPRREVDEIEKRVYDNKKVLDSVERRIAEIEEQIGFFSTIDEIDMLKKRINELEKKMLKEKT</sequence>
<evidence type="ECO:0000313" key="1">
    <source>
        <dbReference type="EMBL" id="RZN64800.1"/>
    </source>
</evidence>
<dbReference type="EMBL" id="RXIF01000004">
    <property type="protein sequence ID" value="RZN64800.1"/>
    <property type="molecule type" value="Genomic_DNA"/>
</dbReference>
<evidence type="ECO:0008006" key="3">
    <source>
        <dbReference type="Google" id="ProtNLM"/>
    </source>
</evidence>
<accession>A0A520KSS6</accession>
<dbReference type="Proteomes" id="UP000317158">
    <property type="component" value="Unassembled WGS sequence"/>
</dbReference>
<name>A0A520KSS6_METT2</name>